<dbReference type="InterPro" id="IPR036567">
    <property type="entry name" value="RHF-like"/>
</dbReference>
<protein>
    <submittedName>
        <fullName evidence="1">30S ribosomal protein S30P/sigma 54 modulation protein</fullName>
    </submittedName>
</protein>
<dbReference type="Pfam" id="PF02482">
    <property type="entry name" value="Ribosomal_S30AE"/>
    <property type="match status" value="1"/>
</dbReference>
<dbReference type="GO" id="GO:0005840">
    <property type="term" value="C:ribosome"/>
    <property type="evidence" value="ECO:0007669"/>
    <property type="project" value="UniProtKB-KW"/>
</dbReference>
<dbReference type="AlphaFoldDB" id="A0A0G1Y3V7"/>
<dbReference type="STRING" id="1618607.UY86_C0002G0008"/>
<keyword evidence="1" id="KW-0689">Ribosomal protein</keyword>
<comment type="caution">
    <text evidence="1">The sequence shown here is derived from an EMBL/GenBank/DDBJ whole genome shotgun (WGS) entry which is preliminary data.</text>
</comment>
<dbReference type="InterPro" id="IPR003489">
    <property type="entry name" value="RHF/RaiA"/>
</dbReference>
<accession>A0A0G1Y3V7</accession>
<evidence type="ECO:0000313" key="2">
    <source>
        <dbReference type="Proteomes" id="UP000033852"/>
    </source>
</evidence>
<dbReference type="Proteomes" id="UP000033852">
    <property type="component" value="Unassembled WGS sequence"/>
</dbReference>
<gene>
    <name evidence="1" type="ORF">UY86_C0002G0008</name>
</gene>
<organism evidence="1 2">
    <name type="scientific">Candidatus Adlerbacteria bacterium GW2011_GWB1_54_7</name>
    <dbReference type="NCBI Taxonomy" id="1618607"/>
    <lineage>
        <taxon>Bacteria</taxon>
        <taxon>Candidatus Adleribacteriota</taxon>
    </lineage>
</organism>
<sequence length="118" mass="13012">MNYNLKGTGVGITPELRGYVEKKLAAAEKFLADGPAVHADVELAHEPMRDGGHYRAEFTVAAGRALYRAEEWGESMHGAVDLAFGELLHALRGAKQKRVSLLRRTASRVKGYLRGLRH</sequence>
<dbReference type="SUPFAM" id="SSF69754">
    <property type="entry name" value="Ribosome binding protein Y (YfiA homologue)"/>
    <property type="match status" value="1"/>
</dbReference>
<keyword evidence="1" id="KW-0687">Ribonucleoprotein</keyword>
<dbReference type="NCBIfam" id="TIGR00741">
    <property type="entry name" value="yfiA"/>
    <property type="match status" value="1"/>
</dbReference>
<dbReference type="EMBL" id="LCRR01000002">
    <property type="protein sequence ID" value="KKW37911.1"/>
    <property type="molecule type" value="Genomic_DNA"/>
</dbReference>
<proteinExistence type="predicted"/>
<evidence type="ECO:0000313" key="1">
    <source>
        <dbReference type="EMBL" id="KKW37911.1"/>
    </source>
</evidence>
<dbReference type="Gene3D" id="3.30.160.100">
    <property type="entry name" value="Ribosome hibernation promotion factor-like"/>
    <property type="match status" value="1"/>
</dbReference>
<reference evidence="1 2" key="1">
    <citation type="journal article" date="2015" name="Nature">
        <title>rRNA introns, odd ribosomes, and small enigmatic genomes across a large radiation of phyla.</title>
        <authorList>
            <person name="Brown C.T."/>
            <person name="Hug L.A."/>
            <person name="Thomas B.C."/>
            <person name="Sharon I."/>
            <person name="Castelle C.J."/>
            <person name="Singh A."/>
            <person name="Wilkins M.J."/>
            <person name="Williams K.H."/>
            <person name="Banfield J.F."/>
        </authorList>
    </citation>
    <scope>NUCLEOTIDE SEQUENCE [LARGE SCALE GENOMIC DNA]</scope>
</reference>
<name>A0A0G1Y3V7_9BACT</name>